<dbReference type="PANTHER" id="PTHR43594">
    <property type="entry name" value="QUERCETIN 2,3-DIOXYGENASE"/>
    <property type="match status" value="1"/>
</dbReference>
<dbReference type="InterPro" id="IPR012093">
    <property type="entry name" value="Pirin"/>
</dbReference>
<evidence type="ECO:0000259" key="4">
    <source>
        <dbReference type="Pfam" id="PF02678"/>
    </source>
</evidence>
<dbReference type="InterPro" id="IPR003829">
    <property type="entry name" value="Pirin_N_dom"/>
</dbReference>
<dbReference type="STRING" id="1184609.KILIM_016_00540"/>
<dbReference type="GO" id="GO:0046872">
    <property type="term" value="F:metal ion binding"/>
    <property type="evidence" value="ECO:0007669"/>
    <property type="project" value="UniProtKB-KW"/>
</dbReference>
<sequence>MTERTLASVHAGDGFHWVGDGFYVTQLLPGTPQLQQAADPFLLMDYNPVREYPPTTRQRGVGPHPHRGFETVTLAFEGAVAHHDSTGGGGVIYPGDAQWMTAARGILHKEFHEQEWAAKGGRFHMLQLWVNLPGKDKMSEPGYQALTAESMGTVKLPGGGTVILYAGELDGERGPARTHTPIELWDVHLGVDETAELAVPDGHTIMVFVLDGQVSTDGGTIGRERLGLFERSGDVLRLTAPEAGARVIVLGGEPIGEPVIFYGPFAMNTQAEIVQAIEDFNAGTFGQLA</sequence>
<comment type="similarity">
    <text evidence="1 3">Belongs to the pirin family.</text>
</comment>
<dbReference type="InterPro" id="IPR011051">
    <property type="entry name" value="RmlC_Cupin_sf"/>
</dbReference>
<comment type="caution">
    <text evidence="6">The sequence shown here is derived from an EMBL/GenBank/DDBJ whole genome shotgun (WGS) entry which is preliminary data.</text>
</comment>
<protein>
    <recommendedName>
        <fullName evidence="8">Pirin family protein</fullName>
    </recommendedName>
</protein>
<dbReference type="PIRSF" id="PIRSF006232">
    <property type="entry name" value="Pirin"/>
    <property type="match status" value="1"/>
</dbReference>
<keyword evidence="2" id="KW-0408">Iron</keyword>
<feature type="domain" description="Pirin N-terminal" evidence="4">
    <location>
        <begin position="32"/>
        <end position="130"/>
    </location>
</feature>
<dbReference type="Pfam" id="PF05726">
    <property type="entry name" value="Pirin_C"/>
    <property type="match status" value="1"/>
</dbReference>
<dbReference type="InterPro" id="IPR014710">
    <property type="entry name" value="RmlC-like_jellyroll"/>
</dbReference>
<evidence type="ECO:0000256" key="3">
    <source>
        <dbReference type="RuleBase" id="RU003457"/>
    </source>
</evidence>
<feature type="binding site" evidence="2">
    <location>
        <position position="108"/>
    </location>
    <ligand>
        <name>Fe cation</name>
        <dbReference type="ChEBI" id="CHEBI:24875"/>
    </ligand>
</feature>
<dbReference type="Pfam" id="PF02678">
    <property type="entry name" value="Pirin"/>
    <property type="match status" value="1"/>
</dbReference>
<dbReference type="Gene3D" id="2.60.120.10">
    <property type="entry name" value="Jelly Rolls"/>
    <property type="match status" value="2"/>
</dbReference>
<dbReference type="RefSeq" id="WP_006591646.1">
    <property type="nucleotide sequence ID" value="NZ_BAHD01000016.1"/>
</dbReference>
<dbReference type="CDD" id="cd02247">
    <property type="entry name" value="cupin_pirin_C"/>
    <property type="match status" value="1"/>
</dbReference>
<dbReference type="InterPro" id="IPR008778">
    <property type="entry name" value="Pirin_C_dom"/>
</dbReference>
<dbReference type="SUPFAM" id="SSF51182">
    <property type="entry name" value="RmlC-like cupins"/>
    <property type="match status" value="1"/>
</dbReference>
<comment type="cofactor">
    <cofactor evidence="2">
        <name>Fe cation</name>
        <dbReference type="ChEBI" id="CHEBI:24875"/>
    </cofactor>
    <text evidence="2">Binds 1 Fe cation per subunit.</text>
</comment>
<dbReference type="AlphaFoldDB" id="K6X8G2"/>
<organism evidence="6 7">
    <name type="scientific">Kineosphaera limosa NBRC 100340</name>
    <dbReference type="NCBI Taxonomy" id="1184609"/>
    <lineage>
        <taxon>Bacteria</taxon>
        <taxon>Bacillati</taxon>
        <taxon>Actinomycetota</taxon>
        <taxon>Actinomycetes</taxon>
        <taxon>Micrococcales</taxon>
        <taxon>Dermatophilaceae</taxon>
        <taxon>Kineosphaera</taxon>
    </lineage>
</organism>
<dbReference type="OrthoDB" id="321327at2"/>
<dbReference type="EMBL" id="BAHD01000016">
    <property type="protein sequence ID" value="GAB95114.1"/>
    <property type="molecule type" value="Genomic_DNA"/>
</dbReference>
<feature type="domain" description="Pirin C-terminal" evidence="5">
    <location>
        <begin position="185"/>
        <end position="286"/>
    </location>
</feature>
<proteinExistence type="inferred from homology"/>
<dbReference type="InterPro" id="IPR053186">
    <property type="entry name" value="QDO-related"/>
</dbReference>
<keyword evidence="7" id="KW-1185">Reference proteome</keyword>
<name>K6X8G2_9MICO</name>
<dbReference type="PANTHER" id="PTHR43594:SF1">
    <property type="entry name" value="QUERCETIN 2,3-DIOXYGENASE PA2418-RELATED"/>
    <property type="match status" value="1"/>
</dbReference>
<evidence type="ECO:0000313" key="6">
    <source>
        <dbReference type="EMBL" id="GAB95114.1"/>
    </source>
</evidence>
<feature type="binding site" evidence="2">
    <location>
        <position position="110"/>
    </location>
    <ligand>
        <name>Fe cation</name>
        <dbReference type="ChEBI" id="CHEBI:24875"/>
    </ligand>
</feature>
<dbReference type="CDD" id="cd02909">
    <property type="entry name" value="cupin_pirin_N"/>
    <property type="match status" value="1"/>
</dbReference>
<evidence type="ECO:0000313" key="7">
    <source>
        <dbReference type="Proteomes" id="UP000008366"/>
    </source>
</evidence>
<evidence type="ECO:0000256" key="2">
    <source>
        <dbReference type="PIRSR" id="PIRSR006232-1"/>
    </source>
</evidence>
<feature type="binding site" evidence="2">
    <location>
        <position position="64"/>
    </location>
    <ligand>
        <name>Fe cation</name>
        <dbReference type="ChEBI" id="CHEBI:24875"/>
    </ligand>
</feature>
<evidence type="ECO:0000259" key="5">
    <source>
        <dbReference type="Pfam" id="PF05726"/>
    </source>
</evidence>
<dbReference type="eggNOG" id="COG1741">
    <property type="taxonomic scope" value="Bacteria"/>
</dbReference>
<feature type="binding site" evidence="2">
    <location>
        <position position="66"/>
    </location>
    <ligand>
        <name>Fe cation</name>
        <dbReference type="ChEBI" id="CHEBI:24875"/>
    </ligand>
</feature>
<evidence type="ECO:0000256" key="1">
    <source>
        <dbReference type="ARBA" id="ARBA00008416"/>
    </source>
</evidence>
<evidence type="ECO:0008006" key="8">
    <source>
        <dbReference type="Google" id="ProtNLM"/>
    </source>
</evidence>
<gene>
    <name evidence="6" type="ORF">KILIM_016_00540</name>
</gene>
<dbReference type="Proteomes" id="UP000008366">
    <property type="component" value="Unassembled WGS sequence"/>
</dbReference>
<reference evidence="6 7" key="1">
    <citation type="submission" date="2012-08" db="EMBL/GenBank/DDBJ databases">
        <title>Whole genome shotgun sequence of Kineosphaera limosa NBRC 100340.</title>
        <authorList>
            <person name="Yoshida I."/>
            <person name="Isaki S."/>
            <person name="Hosoyama A."/>
            <person name="Tsuchikane K."/>
            <person name="Katsumata H."/>
            <person name="Ando Y."/>
            <person name="Ohji S."/>
            <person name="Hamada M."/>
            <person name="Tamura T."/>
            <person name="Yamazoe A."/>
            <person name="Yamazaki S."/>
            <person name="Fujita N."/>
        </authorList>
    </citation>
    <scope>NUCLEOTIDE SEQUENCE [LARGE SCALE GENOMIC DNA]</scope>
    <source>
        <strain evidence="6 7">NBRC 100340</strain>
    </source>
</reference>
<keyword evidence="2" id="KW-0479">Metal-binding</keyword>
<accession>K6X8G2</accession>